<dbReference type="Pfam" id="PF13855">
    <property type="entry name" value="LRR_8"/>
    <property type="match status" value="2"/>
</dbReference>
<evidence type="ECO:0000256" key="2">
    <source>
        <dbReference type="ARBA" id="ARBA00022737"/>
    </source>
</evidence>
<reference evidence="4" key="1">
    <citation type="submission" date="2025-08" db="UniProtKB">
        <authorList>
            <consortium name="RefSeq"/>
        </authorList>
    </citation>
    <scope>IDENTIFICATION</scope>
    <source>
        <tissue evidence="4">Whole insect</tissue>
    </source>
</reference>
<keyword evidence="1" id="KW-0433">Leucine-rich repeat</keyword>
<evidence type="ECO:0000256" key="1">
    <source>
        <dbReference type="ARBA" id="ARBA00022614"/>
    </source>
</evidence>
<evidence type="ECO:0000256" key="3">
    <source>
        <dbReference type="SAM" id="Phobius"/>
    </source>
</evidence>
<evidence type="ECO:0000313" key="4">
    <source>
        <dbReference type="RefSeq" id="XP_028154809.1"/>
    </source>
</evidence>
<dbReference type="InterPro" id="IPR032675">
    <property type="entry name" value="LRR_dom_sf"/>
</dbReference>
<feature type="transmembrane region" description="Helical" evidence="3">
    <location>
        <begin position="7"/>
        <end position="29"/>
    </location>
</feature>
<dbReference type="PANTHER" id="PTHR45712:SF22">
    <property type="entry name" value="INSULIN-LIKE GROWTH FACTOR-BINDING PROTEIN COMPLEX ACID LABILE SUBUNIT"/>
    <property type="match status" value="1"/>
</dbReference>
<gene>
    <name evidence="4" type="primary">LOC114348441</name>
</gene>
<keyword evidence="2" id="KW-0677">Repeat</keyword>
<dbReference type="GO" id="GO:0005615">
    <property type="term" value="C:extracellular space"/>
    <property type="evidence" value="ECO:0007669"/>
    <property type="project" value="TreeGrafter"/>
</dbReference>
<dbReference type="SMART" id="SM00365">
    <property type="entry name" value="LRR_SD22"/>
    <property type="match status" value="4"/>
</dbReference>
<dbReference type="PROSITE" id="PS51450">
    <property type="entry name" value="LRR"/>
    <property type="match status" value="2"/>
</dbReference>
<keyword evidence="3" id="KW-1133">Transmembrane helix</keyword>
<keyword evidence="3" id="KW-0812">Transmembrane</keyword>
<dbReference type="PANTHER" id="PTHR45712">
    <property type="entry name" value="AGAP008170-PA"/>
    <property type="match status" value="1"/>
</dbReference>
<dbReference type="RefSeq" id="XP_028154809.1">
    <property type="nucleotide sequence ID" value="XM_028299008.1"/>
</dbReference>
<dbReference type="InParanoid" id="A0A6P7GZK7"/>
<keyword evidence="3" id="KW-0472">Membrane</keyword>
<dbReference type="AlphaFoldDB" id="A0A6P7GZK7"/>
<sequence length="395" mass="45464">MRFTNGIIIFFVIATVGVDEVLSTLFNYITPKKITCWESNCQLRCNDCSILRAGVANNFLCFQYATISVFECSDSFHRVEMTKEFFLKIEKAEVIKITKTDARRIKKDTFPSSTTLRELYLPENNISIIDDWAFANMSALTHLYLNNNKLTFFDAFKIIDGLSIKYLNLGNNSLIFDKLRLDNEVYNFKSITYLNLDGNKLRNISMGDYITVIKHRELVKEVSMANNLLTSITLGNFDPLTNLEILNLAFNNISDIDLAFYKMQKLTTLILSHNCISEFDNFAFPSPGSLQYLAIDYNQLILMPNIMTHIGSLKKIAIDGNPWHCNCLKQYRKVFHDRNIQEVCADDVKHECITFIDKYNCGELTSILYSGIEIKMVNLDTPNSTYYCVLNEFDQ</sequence>
<dbReference type="InterPro" id="IPR001611">
    <property type="entry name" value="Leu-rich_rpt"/>
</dbReference>
<protein>
    <submittedName>
        <fullName evidence="4">Leucine-rich repeat-containing protein 70-like</fullName>
    </submittedName>
</protein>
<dbReference type="InterPro" id="IPR003591">
    <property type="entry name" value="Leu-rich_rpt_typical-subtyp"/>
</dbReference>
<dbReference type="InterPro" id="IPR050333">
    <property type="entry name" value="SLRP"/>
</dbReference>
<dbReference type="Gene3D" id="3.80.10.10">
    <property type="entry name" value="Ribonuclease Inhibitor"/>
    <property type="match status" value="2"/>
</dbReference>
<dbReference type="SMART" id="SM00369">
    <property type="entry name" value="LRR_TYP"/>
    <property type="match status" value="4"/>
</dbReference>
<dbReference type="SUPFAM" id="SSF52058">
    <property type="entry name" value="L domain-like"/>
    <property type="match status" value="1"/>
</dbReference>
<accession>A0A6P7GZK7</accession>
<proteinExistence type="predicted"/>
<organism evidence="4">
    <name type="scientific">Diabrotica virgifera virgifera</name>
    <name type="common">western corn rootworm</name>
    <dbReference type="NCBI Taxonomy" id="50390"/>
    <lineage>
        <taxon>Eukaryota</taxon>
        <taxon>Metazoa</taxon>
        <taxon>Ecdysozoa</taxon>
        <taxon>Arthropoda</taxon>
        <taxon>Hexapoda</taxon>
        <taxon>Insecta</taxon>
        <taxon>Pterygota</taxon>
        <taxon>Neoptera</taxon>
        <taxon>Endopterygota</taxon>
        <taxon>Coleoptera</taxon>
        <taxon>Polyphaga</taxon>
        <taxon>Cucujiformia</taxon>
        <taxon>Chrysomeloidea</taxon>
        <taxon>Chrysomelidae</taxon>
        <taxon>Galerucinae</taxon>
        <taxon>Diabroticina</taxon>
        <taxon>Diabroticites</taxon>
        <taxon>Diabrotica</taxon>
    </lineage>
</organism>
<name>A0A6P7GZK7_DIAVI</name>